<dbReference type="InterPro" id="IPR052337">
    <property type="entry name" value="SAT4-like"/>
</dbReference>
<dbReference type="AlphaFoldDB" id="A0A2B7YCS1"/>
<sequence>MDSSAAASAAALESRGPQARAIIIAFTVLGFCAVALRFTSRFAILKRYGIEDLLIGISIFTSLGTSICQLEQVRYGSGKHVKFVTAEENTMSLKYLFASIILYNLSLTFTKLAILLLYRRIFALSTTHTVSIGLIIFVAAYGAETLFTGMFTCIPVQAFWDMSLVKTARCVDQFKLYYANAAINIASDVAIVILPIPAISKLTIEKKQKISLILILILGVFVCIVSGLRLEALVILSSSKDPTWDQTATAYWSAVEINVAIVCACLPTLKPLISKIAPSIFASQSRFLSFWTLNSSRRNDNDENQDIRPSLSPRYSGNTRSPDIENHMAALEEPKMRSLLVNRDTKPLPSIPDNKSLTIDQNEDFSFSAEDMSPPAATPPQGTSWTSHSSKSELSKQFFTTTALMNIRGEDGILRLARKRDTTANEFNPYILSAQKTLRAMQFDDSYKRGFEN</sequence>
<keyword evidence="2 7" id="KW-0812">Transmembrane</keyword>
<dbReference type="Proteomes" id="UP000223968">
    <property type="component" value="Unassembled WGS sequence"/>
</dbReference>
<feature type="transmembrane region" description="Helical" evidence="7">
    <location>
        <begin position="20"/>
        <end position="40"/>
    </location>
</feature>
<evidence type="ECO:0000313" key="10">
    <source>
        <dbReference type="Proteomes" id="UP000223968"/>
    </source>
</evidence>
<keyword evidence="4 7" id="KW-0472">Membrane</keyword>
<reference evidence="9 10" key="1">
    <citation type="submission" date="2017-10" db="EMBL/GenBank/DDBJ databases">
        <title>Comparative genomics in systemic dimorphic fungi from Ajellomycetaceae.</title>
        <authorList>
            <person name="Munoz J.F."/>
            <person name="Mcewen J.G."/>
            <person name="Clay O.K."/>
            <person name="Cuomo C.A."/>
        </authorList>
    </citation>
    <scope>NUCLEOTIDE SEQUENCE [LARGE SCALE GENOMIC DNA]</scope>
    <source>
        <strain evidence="9 10">UAMH5409</strain>
    </source>
</reference>
<dbReference type="GO" id="GO:0016020">
    <property type="term" value="C:membrane"/>
    <property type="evidence" value="ECO:0007669"/>
    <property type="project" value="UniProtKB-SubCell"/>
</dbReference>
<evidence type="ECO:0000256" key="2">
    <source>
        <dbReference type="ARBA" id="ARBA00022692"/>
    </source>
</evidence>
<comment type="similarity">
    <text evidence="5">Belongs to the SAT4 family.</text>
</comment>
<dbReference type="EMBL" id="PDNB01000001">
    <property type="protein sequence ID" value="PGH18990.1"/>
    <property type="molecule type" value="Genomic_DNA"/>
</dbReference>
<evidence type="ECO:0000313" key="9">
    <source>
        <dbReference type="EMBL" id="PGH18990.1"/>
    </source>
</evidence>
<comment type="caution">
    <text evidence="9">The sequence shown here is derived from an EMBL/GenBank/DDBJ whole genome shotgun (WGS) entry which is preliminary data.</text>
</comment>
<evidence type="ECO:0000256" key="3">
    <source>
        <dbReference type="ARBA" id="ARBA00022989"/>
    </source>
</evidence>
<feature type="domain" description="Rhodopsin" evidence="8">
    <location>
        <begin position="36"/>
        <end position="275"/>
    </location>
</feature>
<feature type="region of interest" description="Disordered" evidence="6">
    <location>
        <begin position="367"/>
        <end position="390"/>
    </location>
</feature>
<proteinExistence type="inferred from homology"/>
<evidence type="ECO:0000256" key="6">
    <source>
        <dbReference type="SAM" id="MobiDB-lite"/>
    </source>
</evidence>
<feature type="transmembrane region" description="Helical" evidence="7">
    <location>
        <begin position="52"/>
        <end position="75"/>
    </location>
</feature>
<evidence type="ECO:0000256" key="5">
    <source>
        <dbReference type="ARBA" id="ARBA00038359"/>
    </source>
</evidence>
<feature type="transmembrane region" description="Helical" evidence="7">
    <location>
        <begin position="130"/>
        <end position="157"/>
    </location>
</feature>
<dbReference type="OrthoDB" id="444631at2759"/>
<evidence type="ECO:0000256" key="1">
    <source>
        <dbReference type="ARBA" id="ARBA00004141"/>
    </source>
</evidence>
<feature type="transmembrane region" description="Helical" evidence="7">
    <location>
        <begin position="210"/>
        <end position="230"/>
    </location>
</feature>
<evidence type="ECO:0000259" key="8">
    <source>
        <dbReference type="Pfam" id="PF20684"/>
    </source>
</evidence>
<gene>
    <name evidence="9" type="ORF">AJ79_00023</name>
</gene>
<protein>
    <recommendedName>
        <fullName evidence="8">Rhodopsin domain-containing protein</fullName>
    </recommendedName>
</protein>
<comment type="subcellular location">
    <subcellularLocation>
        <location evidence="1">Membrane</location>
        <topology evidence="1">Multi-pass membrane protein</topology>
    </subcellularLocation>
</comment>
<dbReference type="STRING" id="1447875.A0A2B7YCS1"/>
<dbReference type="InterPro" id="IPR049326">
    <property type="entry name" value="Rhodopsin_dom_fungi"/>
</dbReference>
<dbReference type="PANTHER" id="PTHR33048">
    <property type="entry name" value="PTH11-LIKE INTEGRAL MEMBRANE PROTEIN (AFU_ORTHOLOGUE AFUA_5G11245)"/>
    <property type="match status" value="1"/>
</dbReference>
<feature type="transmembrane region" description="Helical" evidence="7">
    <location>
        <begin position="95"/>
        <end position="118"/>
    </location>
</feature>
<keyword evidence="10" id="KW-1185">Reference proteome</keyword>
<dbReference type="Pfam" id="PF20684">
    <property type="entry name" value="Fung_rhodopsin"/>
    <property type="match status" value="1"/>
</dbReference>
<accession>A0A2B7YCS1</accession>
<organism evidence="9 10">
    <name type="scientific">Helicocarpus griseus UAMH5409</name>
    <dbReference type="NCBI Taxonomy" id="1447875"/>
    <lineage>
        <taxon>Eukaryota</taxon>
        <taxon>Fungi</taxon>
        <taxon>Dikarya</taxon>
        <taxon>Ascomycota</taxon>
        <taxon>Pezizomycotina</taxon>
        <taxon>Eurotiomycetes</taxon>
        <taxon>Eurotiomycetidae</taxon>
        <taxon>Onygenales</taxon>
        <taxon>Ajellomycetaceae</taxon>
        <taxon>Helicocarpus</taxon>
    </lineage>
</organism>
<name>A0A2B7YCS1_9EURO</name>
<evidence type="ECO:0000256" key="4">
    <source>
        <dbReference type="ARBA" id="ARBA00023136"/>
    </source>
</evidence>
<keyword evidence="3 7" id="KW-1133">Transmembrane helix</keyword>
<feature type="transmembrane region" description="Helical" evidence="7">
    <location>
        <begin position="177"/>
        <end position="198"/>
    </location>
</feature>
<evidence type="ECO:0000256" key="7">
    <source>
        <dbReference type="SAM" id="Phobius"/>
    </source>
</evidence>
<dbReference type="PANTHER" id="PTHR33048:SF47">
    <property type="entry name" value="INTEGRAL MEMBRANE PROTEIN-RELATED"/>
    <property type="match status" value="1"/>
</dbReference>
<feature type="region of interest" description="Disordered" evidence="6">
    <location>
        <begin position="299"/>
        <end position="322"/>
    </location>
</feature>
<feature type="compositionally biased region" description="Polar residues" evidence="6">
    <location>
        <begin position="380"/>
        <end position="389"/>
    </location>
</feature>